<dbReference type="Proteomes" id="UP000381378">
    <property type="component" value="Unassembled WGS sequence"/>
</dbReference>
<dbReference type="EMBL" id="CABVJF010000036">
    <property type="protein sequence ID" value="VVQ25623.1"/>
    <property type="molecule type" value="Genomic_DNA"/>
</dbReference>
<reference evidence="2 3" key="1">
    <citation type="submission" date="2019-09" db="EMBL/GenBank/DDBJ databases">
        <authorList>
            <person name="Chandra G."/>
            <person name="Truman W A."/>
        </authorList>
    </citation>
    <scope>NUCLEOTIDE SEQUENCE [LARGE SCALE GENOMIC DNA]</scope>
    <source>
        <strain evidence="2">PS928</strain>
    </source>
</reference>
<feature type="signal peptide" evidence="1">
    <location>
        <begin position="1"/>
        <end position="32"/>
    </location>
</feature>
<accession>A0A5E7VSG7</accession>
<gene>
    <name evidence="2" type="ORF">PS928_06099</name>
</gene>
<organism evidence="2 3">
    <name type="scientific">Pseudomonas fluorescens</name>
    <dbReference type="NCBI Taxonomy" id="294"/>
    <lineage>
        <taxon>Bacteria</taxon>
        <taxon>Pseudomonadati</taxon>
        <taxon>Pseudomonadota</taxon>
        <taxon>Gammaproteobacteria</taxon>
        <taxon>Pseudomonadales</taxon>
        <taxon>Pseudomonadaceae</taxon>
        <taxon>Pseudomonas</taxon>
    </lineage>
</organism>
<evidence type="ECO:0008006" key="4">
    <source>
        <dbReference type="Google" id="ProtNLM"/>
    </source>
</evidence>
<name>A0A5E7VSG7_PSEFL</name>
<feature type="chain" id="PRO_5022716102" description="YfiR family protein" evidence="1">
    <location>
        <begin position="33"/>
        <end position="76"/>
    </location>
</feature>
<keyword evidence="1" id="KW-0732">Signal</keyword>
<evidence type="ECO:0000313" key="2">
    <source>
        <dbReference type="EMBL" id="VVQ25623.1"/>
    </source>
</evidence>
<proteinExistence type="predicted"/>
<protein>
    <recommendedName>
        <fullName evidence="4">YfiR family protein</fullName>
    </recommendedName>
</protein>
<dbReference type="AlphaFoldDB" id="A0A5E7VSG7"/>
<evidence type="ECO:0000313" key="3">
    <source>
        <dbReference type="Proteomes" id="UP000381378"/>
    </source>
</evidence>
<sequence precursor="true">MKVAVRATECVIGCKRVLLVGLLCLLTGVASAQPETAVSMADQRAKAVTQVVLGILSYARWPVEPAQLRLCVVGPT</sequence>
<evidence type="ECO:0000256" key="1">
    <source>
        <dbReference type="SAM" id="SignalP"/>
    </source>
</evidence>